<dbReference type="Proteomes" id="UP000240621">
    <property type="component" value="Unassembled WGS sequence"/>
</dbReference>
<gene>
    <name evidence="3" type="ORF">CLV93_101675</name>
    <name evidence="2" type="ORF">JCM18694_05710</name>
</gene>
<accession>A0A2P8CL55</accession>
<dbReference type="OrthoDB" id="1466765at2"/>
<proteinExistence type="predicted"/>
<comment type="caution">
    <text evidence="3">The sequence shown here is derived from an EMBL/GenBank/DDBJ whole genome shotgun (WGS) entry which is preliminary data.</text>
</comment>
<dbReference type="Proteomes" id="UP000396862">
    <property type="component" value="Unassembled WGS sequence"/>
</dbReference>
<sequence>MNRTLLLIVFLFFTGVSSAQIATTADGNWQDGATWGGTAPDNLNLNSNATINHKVVLVGDLHLTAQITLTVNDILVIYGNVYMDNNKSQITLNGGGSLLVYGTFTCDNPNQVVLVSGDLLITGLLTITNSQGHDNIDIQGGGRVFATGGITGTSVSGTIYETLPTDPNDPINVLNGTYSATQSFILPSDQISGCDGDIVYIQWKNLLSFWFSYQMLITSPNLASPLVLVDTTSGVTEINAYLQLKKAYDGGTLIGRWYFLGAAFYDETSPINVSSAPTTGIIQRVP</sequence>
<evidence type="ECO:0000313" key="4">
    <source>
        <dbReference type="Proteomes" id="UP000240621"/>
    </source>
</evidence>
<keyword evidence="5" id="KW-1185">Reference proteome</keyword>
<reference evidence="3 4" key="1">
    <citation type="submission" date="2018-03" db="EMBL/GenBank/DDBJ databases">
        <title>Genomic Encyclopedia of Archaeal and Bacterial Type Strains, Phase II (KMG-II): from individual species to whole genera.</title>
        <authorList>
            <person name="Goeker M."/>
        </authorList>
    </citation>
    <scope>NUCLEOTIDE SEQUENCE [LARGE SCALE GENOMIC DNA]</scope>
    <source>
        <strain evidence="3 4">DSM 27267</strain>
    </source>
</reference>
<dbReference type="EMBL" id="PYGC01000001">
    <property type="protein sequence ID" value="PSK85706.1"/>
    <property type="molecule type" value="Genomic_DNA"/>
</dbReference>
<dbReference type="RefSeq" id="WP_106540721.1">
    <property type="nucleotide sequence ID" value="NZ_BLAU01000001.1"/>
</dbReference>
<organism evidence="3 4">
    <name type="scientific">Prolixibacter denitrificans</name>
    <dbReference type="NCBI Taxonomy" id="1541063"/>
    <lineage>
        <taxon>Bacteria</taxon>
        <taxon>Pseudomonadati</taxon>
        <taxon>Bacteroidota</taxon>
        <taxon>Bacteroidia</taxon>
        <taxon>Marinilabiliales</taxon>
        <taxon>Prolixibacteraceae</taxon>
        <taxon>Prolixibacter</taxon>
    </lineage>
</organism>
<evidence type="ECO:0008006" key="6">
    <source>
        <dbReference type="Google" id="ProtNLM"/>
    </source>
</evidence>
<dbReference type="EMBL" id="BLAU01000001">
    <property type="protein sequence ID" value="GET20325.1"/>
    <property type="molecule type" value="Genomic_DNA"/>
</dbReference>
<evidence type="ECO:0000313" key="5">
    <source>
        <dbReference type="Proteomes" id="UP000396862"/>
    </source>
</evidence>
<keyword evidence="1" id="KW-0732">Signal</keyword>
<evidence type="ECO:0000313" key="3">
    <source>
        <dbReference type="EMBL" id="PSK85706.1"/>
    </source>
</evidence>
<feature type="signal peptide" evidence="1">
    <location>
        <begin position="1"/>
        <end position="21"/>
    </location>
</feature>
<evidence type="ECO:0000256" key="1">
    <source>
        <dbReference type="SAM" id="SignalP"/>
    </source>
</evidence>
<reference evidence="2 5" key="2">
    <citation type="submission" date="2019-10" db="EMBL/GenBank/DDBJ databases">
        <title>Prolixibacter strains distinguished by the presence of nitrate reductase genes were adept at nitrate-dependent anaerobic corrosion of metallic iron and carbon steel.</title>
        <authorList>
            <person name="Iino T."/>
            <person name="Shono N."/>
            <person name="Ito K."/>
            <person name="Nakamura R."/>
            <person name="Sueoka K."/>
            <person name="Harayama S."/>
            <person name="Ohkuma M."/>
        </authorList>
    </citation>
    <scope>NUCLEOTIDE SEQUENCE [LARGE SCALE GENOMIC DNA]</scope>
    <source>
        <strain evidence="2 5">MIC1-1</strain>
    </source>
</reference>
<feature type="chain" id="PRO_5015123082" description="G8 domain-containing protein" evidence="1">
    <location>
        <begin position="22"/>
        <end position="286"/>
    </location>
</feature>
<dbReference type="AlphaFoldDB" id="A0A2P8CL55"/>
<evidence type="ECO:0000313" key="2">
    <source>
        <dbReference type="EMBL" id="GET20325.1"/>
    </source>
</evidence>
<protein>
    <recommendedName>
        <fullName evidence="6">G8 domain-containing protein</fullName>
    </recommendedName>
</protein>
<name>A0A2P8CL55_9BACT</name>